<evidence type="ECO:0000256" key="1">
    <source>
        <dbReference type="ARBA" id="ARBA00010641"/>
    </source>
</evidence>
<evidence type="ECO:0000259" key="5">
    <source>
        <dbReference type="Pfam" id="PF04542"/>
    </source>
</evidence>
<dbReference type="Pfam" id="PF04542">
    <property type="entry name" value="Sigma70_r2"/>
    <property type="match status" value="1"/>
</dbReference>
<dbReference type="InterPro" id="IPR013324">
    <property type="entry name" value="RNA_pol_sigma_r3/r4-like"/>
</dbReference>
<feature type="domain" description="RNA polymerase sigma factor 70 region 4 type 2" evidence="6">
    <location>
        <begin position="119"/>
        <end position="170"/>
    </location>
</feature>
<evidence type="ECO:0000313" key="7">
    <source>
        <dbReference type="EMBL" id="THF60150.1"/>
    </source>
</evidence>
<dbReference type="GO" id="GO:0016987">
    <property type="term" value="F:sigma factor activity"/>
    <property type="evidence" value="ECO:0007669"/>
    <property type="project" value="UniProtKB-KW"/>
</dbReference>
<dbReference type="Proteomes" id="UP000307956">
    <property type="component" value="Unassembled WGS sequence"/>
</dbReference>
<dbReference type="InterPro" id="IPR014284">
    <property type="entry name" value="RNA_pol_sigma-70_dom"/>
</dbReference>
<dbReference type="GO" id="GO:0003677">
    <property type="term" value="F:DNA binding"/>
    <property type="evidence" value="ECO:0007669"/>
    <property type="project" value="InterPro"/>
</dbReference>
<sequence>MDSISTAAAPNTDAVSDLYRNHGSWLHGWLRKKLGCVWEAADLTQDTFVRVLSSPAAGGQLDDLREPRHFLAAVARRVMVDHLRRRALEKAWLEVLALQPEPVAHSPETRALILETLCQIDAMLDGLGPRPRQAFLLSQLEGLGYAEIAQRLQVSVSSVKKYMARATEHCLLLMLETPL</sequence>
<name>A0A4V6RX32_9RHOO</name>
<dbReference type="Gene3D" id="1.10.10.10">
    <property type="entry name" value="Winged helix-like DNA-binding domain superfamily/Winged helix DNA-binding domain"/>
    <property type="match status" value="1"/>
</dbReference>
<comment type="similarity">
    <text evidence="1">Belongs to the sigma-70 factor family. ECF subfamily.</text>
</comment>
<keyword evidence="3" id="KW-0731">Sigma factor</keyword>
<dbReference type="InterPro" id="IPR007627">
    <property type="entry name" value="RNA_pol_sigma70_r2"/>
</dbReference>
<dbReference type="GO" id="GO:0006352">
    <property type="term" value="P:DNA-templated transcription initiation"/>
    <property type="evidence" value="ECO:0007669"/>
    <property type="project" value="InterPro"/>
</dbReference>
<dbReference type="NCBIfam" id="NF009180">
    <property type="entry name" value="PRK12528.1"/>
    <property type="match status" value="1"/>
</dbReference>
<evidence type="ECO:0000256" key="3">
    <source>
        <dbReference type="ARBA" id="ARBA00023082"/>
    </source>
</evidence>
<dbReference type="InterPro" id="IPR036388">
    <property type="entry name" value="WH-like_DNA-bd_sf"/>
</dbReference>
<evidence type="ECO:0000256" key="4">
    <source>
        <dbReference type="ARBA" id="ARBA00023163"/>
    </source>
</evidence>
<organism evidence="7 8">
    <name type="scientific">Pseudothauera rhizosphaerae</name>
    <dbReference type="NCBI Taxonomy" id="2565932"/>
    <lineage>
        <taxon>Bacteria</taxon>
        <taxon>Pseudomonadati</taxon>
        <taxon>Pseudomonadota</taxon>
        <taxon>Betaproteobacteria</taxon>
        <taxon>Rhodocyclales</taxon>
        <taxon>Zoogloeaceae</taxon>
        <taxon>Pseudothauera</taxon>
    </lineage>
</organism>
<dbReference type="NCBIfam" id="NF007232">
    <property type="entry name" value="PRK09651.1"/>
    <property type="match status" value="1"/>
</dbReference>
<evidence type="ECO:0000259" key="6">
    <source>
        <dbReference type="Pfam" id="PF08281"/>
    </source>
</evidence>
<dbReference type="InterPro" id="IPR039425">
    <property type="entry name" value="RNA_pol_sigma-70-like"/>
</dbReference>
<dbReference type="OrthoDB" id="8536462at2"/>
<dbReference type="SUPFAM" id="SSF88946">
    <property type="entry name" value="Sigma2 domain of RNA polymerase sigma factors"/>
    <property type="match status" value="1"/>
</dbReference>
<dbReference type="EMBL" id="SSOD01000012">
    <property type="protein sequence ID" value="THF60150.1"/>
    <property type="molecule type" value="Genomic_DNA"/>
</dbReference>
<proteinExistence type="inferred from homology"/>
<evidence type="ECO:0000313" key="8">
    <source>
        <dbReference type="Proteomes" id="UP000307956"/>
    </source>
</evidence>
<evidence type="ECO:0000256" key="2">
    <source>
        <dbReference type="ARBA" id="ARBA00023015"/>
    </source>
</evidence>
<keyword evidence="8" id="KW-1185">Reference proteome</keyword>
<reference evidence="7 8" key="1">
    <citation type="submission" date="2019-04" db="EMBL/GenBank/DDBJ databases">
        <title>Azoarcus rhizosphaerae sp. nov. isolated from rhizosphere of Ficus religiosa.</title>
        <authorList>
            <person name="Lin S.-Y."/>
            <person name="Hameed A."/>
            <person name="Hsu Y.-H."/>
            <person name="Young C.-C."/>
        </authorList>
    </citation>
    <scope>NUCLEOTIDE SEQUENCE [LARGE SCALE GENOMIC DNA]</scope>
    <source>
        <strain evidence="7 8">CC-YHH848</strain>
    </source>
</reference>
<dbReference type="AlphaFoldDB" id="A0A4V6RX32"/>
<accession>A0A4V6RX32</accession>
<comment type="caution">
    <text evidence="7">The sequence shown here is derived from an EMBL/GenBank/DDBJ whole genome shotgun (WGS) entry which is preliminary data.</text>
</comment>
<feature type="domain" description="RNA polymerase sigma-70 region 2" evidence="5">
    <location>
        <begin position="18"/>
        <end position="87"/>
    </location>
</feature>
<dbReference type="PANTHER" id="PTHR43133">
    <property type="entry name" value="RNA POLYMERASE ECF-TYPE SIGMA FACTO"/>
    <property type="match status" value="1"/>
</dbReference>
<dbReference type="InterPro" id="IPR013249">
    <property type="entry name" value="RNA_pol_sigma70_r4_t2"/>
</dbReference>
<dbReference type="SUPFAM" id="SSF88659">
    <property type="entry name" value="Sigma3 and sigma4 domains of RNA polymerase sigma factors"/>
    <property type="match status" value="1"/>
</dbReference>
<keyword evidence="2" id="KW-0805">Transcription regulation</keyword>
<dbReference type="Pfam" id="PF08281">
    <property type="entry name" value="Sigma70_r4_2"/>
    <property type="match status" value="1"/>
</dbReference>
<gene>
    <name evidence="7" type="ORF">E6O51_14560</name>
</gene>
<dbReference type="InterPro" id="IPR013325">
    <property type="entry name" value="RNA_pol_sigma_r2"/>
</dbReference>
<protein>
    <submittedName>
        <fullName evidence="7">Sigma-70 family RNA polymerase sigma factor</fullName>
    </submittedName>
</protein>
<dbReference type="Gene3D" id="1.10.1740.10">
    <property type="match status" value="1"/>
</dbReference>
<keyword evidence="4" id="KW-0804">Transcription</keyword>
<dbReference type="CDD" id="cd06171">
    <property type="entry name" value="Sigma70_r4"/>
    <property type="match status" value="1"/>
</dbReference>
<dbReference type="PANTHER" id="PTHR43133:SF63">
    <property type="entry name" value="RNA POLYMERASE SIGMA FACTOR FECI-RELATED"/>
    <property type="match status" value="1"/>
</dbReference>
<dbReference type="NCBIfam" id="TIGR02937">
    <property type="entry name" value="sigma70-ECF"/>
    <property type="match status" value="1"/>
</dbReference>